<evidence type="ECO:0000256" key="1">
    <source>
        <dbReference type="SAM" id="SignalP"/>
    </source>
</evidence>
<evidence type="ECO:0008006" key="4">
    <source>
        <dbReference type="Google" id="ProtNLM"/>
    </source>
</evidence>
<feature type="chain" id="PRO_5038484247" description="DUF4252 domain-containing protein" evidence="1">
    <location>
        <begin position="24"/>
        <end position="157"/>
    </location>
</feature>
<feature type="signal peptide" evidence="1">
    <location>
        <begin position="1"/>
        <end position="23"/>
    </location>
</feature>
<dbReference type="Proteomes" id="UP000808337">
    <property type="component" value="Unassembled WGS sequence"/>
</dbReference>
<gene>
    <name evidence="2" type="ORF">IPP15_04865</name>
</gene>
<comment type="caution">
    <text evidence="2">The sequence shown here is derived from an EMBL/GenBank/DDBJ whole genome shotgun (WGS) entry which is preliminary data.</text>
</comment>
<keyword evidence="1" id="KW-0732">Signal</keyword>
<dbReference type="EMBL" id="JADKGY010000001">
    <property type="protein sequence ID" value="MBK9981744.1"/>
    <property type="molecule type" value="Genomic_DNA"/>
</dbReference>
<proteinExistence type="predicted"/>
<evidence type="ECO:0000313" key="3">
    <source>
        <dbReference type="Proteomes" id="UP000808337"/>
    </source>
</evidence>
<sequence>MKFYFSSLFTMLSLFLFSTAVQAQTDMEWDTHGVGFSVPDNFKIETNNAEEFTASNDNLYLSILPIQDETITKDDLADAVDAFAKELQYDRVQEGSEIDIDDFTGYYIKGRKDHANAVLLALLDKESSTNLLVVIVYADGYENNAIKIAKSFYAYDK</sequence>
<protein>
    <recommendedName>
        <fullName evidence="4">DUF4252 domain-containing protein</fullName>
    </recommendedName>
</protein>
<name>A0A9D7XM21_9BACT</name>
<evidence type="ECO:0000313" key="2">
    <source>
        <dbReference type="EMBL" id="MBK9981744.1"/>
    </source>
</evidence>
<dbReference type="AlphaFoldDB" id="A0A9D7XM21"/>
<organism evidence="2 3">
    <name type="scientific">Candidatus Opimibacter skivensis</name>
    <dbReference type="NCBI Taxonomy" id="2982028"/>
    <lineage>
        <taxon>Bacteria</taxon>
        <taxon>Pseudomonadati</taxon>
        <taxon>Bacteroidota</taxon>
        <taxon>Saprospiria</taxon>
        <taxon>Saprospirales</taxon>
        <taxon>Saprospiraceae</taxon>
        <taxon>Candidatus Opimibacter</taxon>
    </lineage>
</organism>
<accession>A0A9D7XM21</accession>
<reference evidence="2 3" key="1">
    <citation type="submission" date="2020-10" db="EMBL/GenBank/DDBJ databases">
        <title>Connecting structure to function with the recovery of over 1000 high-quality activated sludge metagenome-assembled genomes encoding full-length rRNA genes using long-read sequencing.</title>
        <authorList>
            <person name="Singleton C.M."/>
            <person name="Petriglieri F."/>
            <person name="Kristensen J.M."/>
            <person name="Kirkegaard R.H."/>
            <person name="Michaelsen T.Y."/>
            <person name="Andersen M.H."/>
            <person name="Karst S.M."/>
            <person name="Dueholm M.S."/>
            <person name="Nielsen P.H."/>
            <person name="Albertsen M."/>
        </authorList>
    </citation>
    <scope>NUCLEOTIDE SEQUENCE [LARGE SCALE GENOMIC DNA]</scope>
    <source>
        <strain evidence="2">Ribe_18-Q3-R11-54_MAXAC.273</strain>
    </source>
</reference>